<accession>A0AA39TUC5</accession>
<feature type="transmembrane region" description="Helical" evidence="1">
    <location>
        <begin position="20"/>
        <end position="38"/>
    </location>
</feature>
<feature type="non-terminal residue" evidence="2">
    <location>
        <position position="1"/>
    </location>
</feature>
<evidence type="ECO:0000313" key="3">
    <source>
        <dbReference type="Proteomes" id="UP001174934"/>
    </source>
</evidence>
<dbReference type="AlphaFoldDB" id="A0AA39TUC5"/>
<dbReference type="EMBL" id="JAULSR010000008">
    <property type="protein sequence ID" value="KAK0612767.1"/>
    <property type="molecule type" value="Genomic_DNA"/>
</dbReference>
<evidence type="ECO:0000313" key="2">
    <source>
        <dbReference type="EMBL" id="KAK0612767.1"/>
    </source>
</evidence>
<keyword evidence="1" id="KW-0472">Membrane</keyword>
<protein>
    <submittedName>
        <fullName evidence="2">Uncharacterized protein</fullName>
    </submittedName>
</protein>
<organism evidence="2 3">
    <name type="scientific">Bombardia bombarda</name>
    <dbReference type="NCBI Taxonomy" id="252184"/>
    <lineage>
        <taxon>Eukaryota</taxon>
        <taxon>Fungi</taxon>
        <taxon>Dikarya</taxon>
        <taxon>Ascomycota</taxon>
        <taxon>Pezizomycotina</taxon>
        <taxon>Sordariomycetes</taxon>
        <taxon>Sordariomycetidae</taxon>
        <taxon>Sordariales</taxon>
        <taxon>Lasiosphaeriaceae</taxon>
        <taxon>Bombardia</taxon>
    </lineage>
</organism>
<evidence type="ECO:0000256" key="1">
    <source>
        <dbReference type="SAM" id="Phobius"/>
    </source>
</evidence>
<dbReference type="Proteomes" id="UP001174934">
    <property type="component" value="Unassembled WGS sequence"/>
</dbReference>
<keyword evidence="1" id="KW-0812">Transmembrane</keyword>
<keyword evidence="1" id="KW-1133">Transmembrane helix</keyword>
<name>A0AA39TUC5_9PEZI</name>
<keyword evidence="3" id="KW-1185">Reference proteome</keyword>
<gene>
    <name evidence="2" type="ORF">B0T17DRAFT_498944</name>
</gene>
<sequence length="52" mass="6398">SDFLTFFNNLLIKYLNDFYNTYLNNIFIFLNSFIKYKIYIRKVFEKLKDAGL</sequence>
<reference evidence="2" key="1">
    <citation type="submission" date="2023-06" db="EMBL/GenBank/DDBJ databases">
        <title>Genome-scale phylogeny and comparative genomics of the fungal order Sordariales.</title>
        <authorList>
            <consortium name="Lawrence Berkeley National Laboratory"/>
            <person name="Hensen N."/>
            <person name="Bonometti L."/>
            <person name="Westerberg I."/>
            <person name="Brannstrom I.O."/>
            <person name="Guillou S."/>
            <person name="Cros-Aarteil S."/>
            <person name="Calhoun S."/>
            <person name="Haridas S."/>
            <person name="Kuo A."/>
            <person name="Mondo S."/>
            <person name="Pangilinan J."/>
            <person name="Riley R."/>
            <person name="LaButti K."/>
            <person name="Andreopoulos B."/>
            <person name="Lipzen A."/>
            <person name="Chen C."/>
            <person name="Yanf M."/>
            <person name="Daum C."/>
            <person name="Ng V."/>
            <person name="Clum A."/>
            <person name="Steindorff A."/>
            <person name="Ohm R."/>
            <person name="Martin F."/>
            <person name="Silar P."/>
            <person name="Natvig D."/>
            <person name="Lalanne C."/>
            <person name="Gautier V."/>
            <person name="Ament-velasquez S.L."/>
            <person name="Kruys A."/>
            <person name="Hutchinson M.I."/>
            <person name="Powell A.J."/>
            <person name="Barry K."/>
            <person name="Miller A.N."/>
            <person name="Grigoriev I.V."/>
            <person name="Debuchy R."/>
            <person name="Gladieux P."/>
            <person name="Thoren M.H."/>
            <person name="Johannesson H."/>
        </authorList>
    </citation>
    <scope>NUCLEOTIDE SEQUENCE</scope>
    <source>
        <strain evidence="2">SMH3391-2</strain>
    </source>
</reference>
<proteinExistence type="predicted"/>
<comment type="caution">
    <text evidence="2">The sequence shown here is derived from an EMBL/GenBank/DDBJ whole genome shotgun (WGS) entry which is preliminary data.</text>
</comment>